<keyword evidence="2" id="KW-0812">Transmembrane</keyword>
<sequence>MSGRGGKAIVAITALVSSVYFGITFWRPIVEQLAKDGNLREDIKFDQAEIEEQPKSWSDLRQKFDAVIDPSKLSETDQKSLEDLKHRLTRNNPNNNNDGDVSK</sequence>
<dbReference type="OMA" id="VKFWQPL"/>
<keyword evidence="4" id="KW-1185">Reference proteome</keyword>
<evidence type="ECO:0000256" key="2">
    <source>
        <dbReference type="SAM" id="Phobius"/>
    </source>
</evidence>
<dbReference type="AlphaFoldDB" id="M3JCL5"/>
<keyword evidence="2" id="KW-0472">Membrane</keyword>
<comment type="caution">
    <text evidence="3">The sequence shown here is derived from an EMBL/GenBank/DDBJ whole genome shotgun (WGS) entry which is preliminary data.</text>
</comment>
<dbReference type="OrthoDB" id="4080273at2759"/>
<name>M3JCL5_CANMX</name>
<evidence type="ECO:0000313" key="4">
    <source>
        <dbReference type="Proteomes" id="UP000011777"/>
    </source>
</evidence>
<proteinExistence type="predicted"/>
<keyword evidence="2" id="KW-1133">Transmembrane helix</keyword>
<dbReference type="eggNOG" id="ENOG502RQD5">
    <property type="taxonomic scope" value="Eukaryota"/>
</dbReference>
<evidence type="ECO:0000256" key="1">
    <source>
        <dbReference type="SAM" id="MobiDB-lite"/>
    </source>
</evidence>
<feature type="transmembrane region" description="Helical" evidence="2">
    <location>
        <begin position="6"/>
        <end position="26"/>
    </location>
</feature>
<evidence type="ECO:0000313" key="3">
    <source>
        <dbReference type="EMBL" id="EMG49928.1"/>
    </source>
</evidence>
<reference evidence="3 4" key="1">
    <citation type="submission" date="2013-02" db="EMBL/GenBank/DDBJ databases">
        <title>Genome sequence of Candida maltosa Xu316, a potential industrial strain for xylitol and ethanol production.</title>
        <authorList>
            <person name="Yu J."/>
            <person name="Wang Q."/>
            <person name="Geng X."/>
            <person name="Bao W."/>
            <person name="He P."/>
            <person name="Cai J."/>
        </authorList>
    </citation>
    <scope>NUCLEOTIDE SEQUENCE [LARGE SCALE GENOMIC DNA]</scope>
    <source>
        <strain evidence="4">Xu316</strain>
    </source>
</reference>
<dbReference type="Proteomes" id="UP000011777">
    <property type="component" value="Unassembled WGS sequence"/>
</dbReference>
<dbReference type="EMBL" id="AOGT01000445">
    <property type="protein sequence ID" value="EMG49928.1"/>
    <property type="molecule type" value="Genomic_DNA"/>
</dbReference>
<feature type="compositionally biased region" description="Basic and acidic residues" evidence="1">
    <location>
        <begin position="71"/>
        <end position="86"/>
    </location>
</feature>
<organism evidence="3 4">
    <name type="scientific">Candida maltosa (strain Xu316)</name>
    <name type="common">Yeast</name>
    <dbReference type="NCBI Taxonomy" id="1245528"/>
    <lineage>
        <taxon>Eukaryota</taxon>
        <taxon>Fungi</taxon>
        <taxon>Dikarya</taxon>
        <taxon>Ascomycota</taxon>
        <taxon>Saccharomycotina</taxon>
        <taxon>Pichiomycetes</taxon>
        <taxon>Debaryomycetaceae</taxon>
        <taxon>Candida/Lodderomyces clade</taxon>
        <taxon>Candida</taxon>
    </lineage>
</organism>
<feature type="region of interest" description="Disordered" evidence="1">
    <location>
        <begin position="71"/>
        <end position="103"/>
    </location>
</feature>
<protein>
    <submittedName>
        <fullName evidence="3">Uncharacterized protein</fullName>
    </submittedName>
</protein>
<accession>M3JCL5</accession>
<gene>
    <name evidence="3" type="ORF">G210_5098</name>
</gene>
<dbReference type="HOGENOM" id="CLU_178668_0_0_1"/>